<proteinExistence type="predicted"/>
<gene>
    <name evidence="2" type="ORF">KQX54_004704</name>
</gene>
<dbReference type="EMBL" id="JAHXZJ010000374">
    <property type="protein sequence ID" value="KAH0560450.1"/>
    <property type="molecule type" value="Genomic_DNA"/>
</dbReference>
<name>A0AAV7IFR0_COTGL</name>
<evidence type="ECO:0000313" key="3">
    <source>
        <dbReference type="Proteomes" id="UP000826195"/>
    </source>
</evidence>
<feature type="compositionally biased region" description="Basic and acidic residues" evidence="1">
    <location>
        <begin position="69"/>
        <end position="86"/>
    </location>
</feature>
<reference evidence="2 3" key="1">
    <citation type="journal article" date="2021" name="J. Hered.">
        <title>A chromosome-level genome assembly of the parasitoid wasp, Cotesia glomerata (Hymenoptera: Braconidae).</title>
        <authorList>
            <person name="Pinto B.J."/>
            <person name="Weis J.J."/>
            <person name="Gamble T."/>
            <person name="Ode P.J."/>
            <person name="Paul R."/>
            <person name="Zaspel J.M."/>
        </authorList>
    </citation>
    <scope>NUCLEOTIDE SEQUENCE [LARGE SCALE GENOMIC DNA]</scope>
    <source>
        <strain evidence="2">CgM1</strain>
    </source>
</reference>
<dbReference type="PROSITE" id="PS51257">
    <property type="entry name" value="PROKAR_LIPOPROTEIN"/>
    <property type="match status" value="1"/>
</dbReference>
<sequence length="86" mass="9679">MKRVALAETALSNISSPVLASLFLSCDLSSFVSTRAENGGLSEADLKYKHRDTWGDHLSPFSRVTPRMGEGRKKIDEIQRKNDRER</sequence>
<organism evidence="2 3">
    <name type="scientific">Cotesia glomerata</name>
    <name type="common">Lepidopteran parasitic wasp</name>
    <name type="synonym">Apanteles glomeratus</name>
    <dbReference type="NCBI Taxonomy" id="32391"/>
    <lineage>
        <taxon>Eukaryota</taxon>
        <taxon>Metazoa</taxon>
        <taxon>Ecdysozoa</taxon>
        <taxon>Arthropoda</taxon>
        <taxon>Hexapoda</taxon>
        <taxon>Insecta</taxon>
        <taxon>Pterygota</taxon>
        <taxon>Neoptera</taxon>
        <taxon>Endopterygota</taxon>
        <taxon>Hymenoptera</taxon>
        <taxon>Apocrita</taxon>
        <taxon>Ichneumonoidea</taxon>
        <taxon>Braconidae</taxon>
        <taxon>Microgastrinae</taxon>
        <taxon>Cotesia</taxon>
    </lineage>
</organism>
<accession>A0AAV7IFR0</accession>
<protein>
    <submittedName>
        <fullName evidence="2">Uncharacterized protein</fullName>
    </submittedName>
</protein>
<dbReference type="Proteomes" id="UP000826195">
    <property type="component" value="Unassembled WGS sequence"/>
</dbReference>
<dbReference type="AlphaFoldDB" id="A0AAV7IFR0"/>
<comment type="caution">
    <text evidence="2">The sequence shown here is derived from an EMBL/GenBank/DDBJ whole genome shotgun (WGS) entry which is preliminary data.</text>
</comment>
<evidence type="ECO:0000313" key="2">
    <source>
        <dbReference type="EMBL" id="KAH0560450.1"/>
    </source>
</evidence>
<feature type="region of interest" description="Disordered" evidence="1">
    <location>
        <begin position="59"/>
        <end position="86"/>
    </location>
</feature>
<evidence type="ECO:0000256" key="1">
    <source>
        <dbReference type="SAM" id="MobiDB-lite"/>
    </source>
</evidence>
<keyword evidence="3" id="KW-1185">Reference proteome</keyword>